<organism evidence="2 3">
    <name type="scientific">Roseimaritima multifibrata</name>
    <dbReference type="NCBI Taxonomy" id="1930274"/>
    <lineage>
        <taxon>Bacteria</taxon>
        <taxon>Pseudomonadati</taxon>
        <taxon>Planctomycetota</taxon>
        <taxon>Planctomycetia</taxon>
        <taxon>Pirellulales</taxon>
        <taxon>Pirellulaceae</taxon>
        <taxon>Roseimaritima</taxon>
    </lineage>
</organism>
<reference evidence="2 3" key="1">
    <citation type="submission" date="2019-02" db="EMBL/GenBank/DDBJ databases">
        <title>Deep-cultivation of Planctomycetes and their phenomic and genomic characterization uncovers novel biology.</title>
        <authorList>
            <person name="Wiegand S."/>
            <person name="Jogler M."/>
            <person name="Boedeker C."/>
            <person name="Pinto D."/>
            <person name="Vollmers J."/>
            <person name="Rivas-Marin E."/>
            <person name="Kohn T."/>
            <person name="Peeters S.H."/>
            <person name="Heuer A."/>
            <person name="Rast P."/>
            <person name="Oberbeckmann S."/>
            <person name="Bunk B."/>
            <person name="Jeske O."/>
            <person name="Meyerdierks A."/>
            <person name="Storesund J.E."/>
            <person name="Kallscheuer N."/>
            <person name="Luecker S."/>
            <person name="Lage O.M."/>
            <person name="Pohl T."/>
            <person name="Merkel B.J."/>
            <person name="Hornburger P."/>
            <person name="Mueller R.-W."/>
            <person name="Bruemmer F."/>
            <person name="Labrenz M."/>
            <person name="Spormann A.M."/>
            <person name="Op den Camp H."/>
            <person name="Overmann J."/>
            <person name="Amann R."/>
            <person name="Jetten M.S.M."/>
            <person name="Mascher T."/>
            <person name="Medema M.H."/>
            <person name="Devos D.P."/>
            <person name="Kaster A.-K."/>
            <person name="Ovreas L."/>
            <person name="Rohde M."/>
            <person name="Galperin M.Y."/>
            <person name="Jogler C."/>
        </authorList>
    </citation>
    <scope>NUCLEOTIDE SEQUENCE [LARGE SCALE GENOMIC DNA]</scope>
    <source>
        <strain evidence="2 3">FF011L</strain>
    </source>
</reference>
<sequence length="480" mass="49370">MRRRPLRAEALENRNLLAAGFGIEHNFVAPEDVDGSGGVTPTDALRVINGLNQQVRGAQGESLGEGGMIDVNADGMATPSDALSVIQYLNRYGIDAESFASTVNLGDRIEHLESALESASLPVWMGLERAQSVLDGLREGILPELNQSLRSEVLQGLRVAGVQDELAGVLSALESAGIDLPGLRDAITDLTGAVSGGSSGSDDSAGSSDYPADGEGYPIGSDHPGWGIVYCLKTGNPVAPDVGGDTGSGSEDSGSSDSGDQGSSDEGSQDDSSSNPLDLNEILSGSLSKALSAIEGAIGGSVLGQLEGLVNRLGSVAGSSSPIDSALDQIFGDNDSVQEVLSSLPDSLDRIGDQIADAVDQGIFSNLDDVVDQVAAANARTEAILQSVGSLTGDIGSVLDFDLDDLIASLQNSDLDIDDLVAEAESLYGQFIDFLENAGVSSETIQVVTNSLENALEHLAGQLPYGLLDQILGNQSPQTA</sequence>
<proteinExistence type="predicted"/>
<dbReference type="GO" id="GO:0004553">
    <property type="term" value="F:hydrolase activity, hydrolyzing O-glycosyl compounds"/>
    <property type="evidence" value="ECO:0007669"/>
    <property type="project" value="InterPro"/>
</dbReference>
<feature type="compositionally biased region" description="Low complexity" evidence="1">
    <location>
        <begin position="200"/>
        <end position="214"/>
    </location>
</feature>
<feature type="compositionally biased region" description="Low complexity" evidence="1">
    <location>
        <begin position="248"/>
        <end position="274"/>
    </location>
</feature>
<dbReference type="Proteomes" id="UP000320672">
    <property type="component" value="Chromosome"/>
</dbReference>
<dbReference type="InterPro" id="IPR036439">
    <property type="entry name" value="Dockerin_dom_sf"/>
</dbReference>
<name>A0A517MAJ1_9BACT</name>
<feature type="region of interest" description="Disordered" evidence="1">
    <location>
        <begin position="239"/>
        <end position="279"/>
    </location>
</feature>
<evidence type="ECO:0000313" key="2">
    <source>
        <dbReference type="EMBL" id="QDS91905.1"/>
    </source>
</evidence>
<dbReference type="SUPFAM" id="SSF63446">
    <property type="entry name" value="Type I dockerin domain"/>
    <property type="match status" value="1"/>
</dbReference>
<keyword evidence="3" id="KW-1185">Reference proteome</keyword>
<gene>
    <name evidence="2" type="ORF">FF011L_06410</name>
</gene>
<dbReference type="RefSeq" id="WP_145350085.1">
    <property type="nucleotide sequence ID" value="NZ_CP036262.1"/>
</dbReference>
<evidence type="ECO:0000256" key="1">
    <source>
        <dbReference type="SAM" id="MobiDB-lite"/>
    </source>
</evidence>
<dbReference type="OrthoDB" id="257811at2"/>
<protein>
    <submittedName>
        <fullName evidence="2">Dockerin type I repeat protein</fullName>
    </submittedName>
</protein>
<dbReference type="KEGG" id="rml:FF011L_06410"/>
<accession>A0A517MAJ1</accession>
<dbReference type="GO" id="GO:0000272">
    <property type="term" value="P:polysaccharide catabolic process"/>
    <property type="evidence" value="ECO:0007669"/>
    <property type="project" value="InterPro"/>
</dbReference>
<dbReference type="AlphaFoldDB" id="A0A517MAJ1"/>
<dbReference type="Pfam" id="PF00404">
    <property type="entry name" value="Dockerin_1"/>
    <property type="match status" value="1"/>
</dbReference>
<evidence type="ECO:0000313" key="3">
    <source>
        <dbReference type="Proteomes" id="UP000320672"/>
    </source>
</evidence>
<feature type="region of interest" description="Disordered" evidence="1">
    <location>
        <begin position="194"/>
        <end position="218"/>
    </location>
</feature>
<dbReference type="InterPro" id="IPR002105">
    <property type="entry name" value="Dockerin_1_rpt"/>
</dbReference>
<dbReference type="EMBL" id="CP036262">
    <property type="protein sequence ID" value="QDS91905.1"/>
    <property type="molecule type" value="Genomic_DNA"/>
</dbReference>